<comment type="subcellular location">
    <subcellularLocation>
        <location evidence="1">Secreted</location>
    </subcellularLocation>
</comment>
<protein>
    <submittedName>
        <fullName evidence="6">Uncharacterized protein</fullName>
    </submittedName>
</protein>
<evidence type="ECO:0000256" key="1">
    <source>
        <dbReference type="ARBA" id="ARBA00004613"/>
    </source>
</evidence>
<feature type="transmembrane region" description="Helical" evidence="5">
    <location>
        <begin position="28"/>
        <end position="46"/>
    </location>
</feature>
<dbReference type="GO" id="GO:0005576">
    <property type="term" value="C:extracellular region"/>
    <property type="evidence" value="ECO:0007669"/>
    <property type="project" value="UniProtKB-SubCell"/>
</dbReference>
<dbReference type="Proteomes" id="UP001175271">
    <property type="component" value="Unassembled WGS sequence"/>
</dbReference>
<keyword evidence="5" id="KW-0472">Membrane</keyword>
<evidence type="ECO:0000313" key="7">
    <source>
        <dbReference type="Proteomes" id="UP001175271"/>
    </source>
</evidence>
<keyword evidence="3" id="KW-0964">Secreted</keyword>
<evidence type="ECO:0000313" key="6">
    <source>
        <dbReference type="EMBL" id="KAK0420998.1"/>
    </source>
</evidence>
<dbReference type="EMBL" id="JAUCMV010000002">
    <property type="protein sequence ID" value="KAK0420998.1"/>
    <property type="molecule type" value="Genomic_DNA"/>
</dbReference>
<dbReference type="Pfam" id="PF01060">
    <property type="entry name" value="TTR-52"/>
    <property type="match status" value="1"/>
</dbReference>
<sequence>MEKELDVLLLPATAAFNSFQLPHAPHSILMKFLIPLALCICFLFSFPSCRALLNIIGSTQSTAVKGKLICDDAPAKNITITLYDENVLKDTHMATVKTDSNGEFVLRGHAKEVTSIDPRLYIYYKCGKNNYLKNPLNYKRMLKIRIPDNYTTKGTHPRLTYDLGVVQLASRYNYLEYLKDADHYTCIYGNR</sequence>
<evidence type="ECO:0000256" key="5">
    <source>
        <dbReference type="SAM" id="Phobius"/>
    </source>
</evidence>
<keyword evidence="5" id="KW-0812">Transmembrane</keyword>
<proteinExistence type="inferred from homology"/>
<evidence type="ECO:0000256" key="3">
    <source>
        <dbReference type="ARBA" id="ARBA00022525"/>
    </source>
</evidence>
<comment type="caution">
    <text evidence="6">The sequence shown here is derived from an EMBL/GenBank/DDBJ whole genome shotgun (WGS) entry which is preliminary data.</text>
</comment>
<dbReference type="Gene3D" id="2.60.40.3330">
    <property type="match status" value="1"/>
</dbReference>
<keyword evidence="4" id="KW-0732">Signal</keyword>
<keyword evidence="5" id="KW-1133">Transmembrane helix</keyword>
<keyword evidence="7" id="KW-1185">Reference proteome</keyword>
<evidence type="ECO:0000256" key="2">
    <source>
        <dbReference type="ARBA" id="ARBA00010112"/>
    </source>
</evidence>
<dbReference type="GO" id="GO:0009986">
    <property type="term" value="C:cell surface"/>
    <property type="evidence" value="ECO:0007669"/>
    <property type="project" value="InterPro"/>
</dbReference>
<dbReference type="InterPro" id="IPR001534">
    <property type="entry name" value="Transthyretin-like"/>
</dbReference>
<dbReference type="PANTHER" id="PTHR21700:SF111">
    <property type="entry name" value="TRANSTHYRETIN-LIKE FAMILY PROTEIN"/>
    <property type="match status" value="1"/>
</dbReference>
<reference evidence="6" key="1">
    <citation type="submission" date="2023-06" db="EMBL/GenBank/DDBJ databases">
        <title>Genomic analysis of the entomopathogenic nematode Steinernema hermaphroditum.</title>
        <authorList>
            <person name="Schwarz E.M."/>
            <person name="Heppert J.K."/>
            <person name="Baniya A."/>
            <person name="Schwartz H.T."/>
            <person name="Tan C.-H."/>
            <person name="Antoshechkin I."/>
            <person name="Sternberg P.W."/>
            <person name="Goodrich-Blair H."/>
            <person name="Dillman A.R."/>
        </authorList>
    </citation>
    <scope>NUCLEOTIDE SEQUENCE</scope>
    <source>
        <strain evidence="6">PS9179</strain>
        <tissue evidence="6">Whole animal</tissue>
    </source>
</reference>
<name>A0AA39IAU1_9BILA</name>
<accession>A0AA39IAU1</accession>
<gene>
    <name evidence="6" type="ORF">QR680_015013</name>
</gene>
<evidence type="ECO:0000256" key="4">
    <source>
        <dbReference type="ARBA" id="ARBA00022729"/>
    </source>
</evidence>
<dbReference type="PANTHER" id="PTHR21700">
    <property type="entry name" value="TRANSTHYRETIN-LIKE FAMILY PROTEIN-RELATED"/>
    <property type="match status" value="1"/>
</dbReference>
<dbReference type="AlphaFoldDB" id="A0AA39IAU1"/>
<dbReference type="InterPro" id="IPR038479">
    <property type="entry name" value="Transthyretin-like_sf"/>
</dbReference>
<organism evidence="6 7">
    <name type="scientific">Steinernema hermaphroditum</name>
    <dbReference type="NCBI Taxonomy" id="289476"/>
    <lineage>
        <taxon>Eukaryota</taxon>
        <taxon>Metazoa</taxon>
        <taxon>Ecdysozoa</taxon>
        <taxon>Nematoda</taxon>
        <taxon>Chromadorea</taxon>
        <taxon>Rhabditida</taxon>
        <taxon>Tylenchina</taxon>
        <taxon>Panagrolaimomorpha</taxon>
        <taxon>Strongyloidoidea</taxon>
        <taxon>Steinernematidae</taxon>
        <taxon>Steinernema</taxon>
    </lineage>
</organism>
<comment type="similarity">
    <text evidence="2">Belongs to the nematode transthyretin-like family.</text>
</comment>